<evidence type="ECO:0000256" key="3">
    <source>
        <dbReference type="PROSITE-ProRule" id="PRU00169"/>
    </source>
</evidence>
<dbReference type="GO" id="GO:0003677">
    <property type="term" value="F:DNA binding"/>
    <property type="evidence" value="ECO:0007669"/>
    <property type="project" value="UniProtKB-UniRule"/>
</dbReference>
<dbReference type="GO" id="GO:0000155">
    <property type="term" value="F:phosphorelay sensor kinase activity"/>
    <property type="evidence" value="ECO:0007669"/>
    <property type="project" value="TreeGrafter"/>
</dbReference>
<keyword evidence="2 4" id="KW-0238">DNA-binding</keyword>
<evidence type="ECO:0000256" key="2">
    <source>
        <dbReference type="ARBA" id="ARBA00023125"/>
    </source>
</evidence>
<dbReference type="Proteomes" id="UP001318760">
    <property type="component" value="Unassembled WGS sequence"/>
</dbReference>
<dbReference type="Gene3D" id="3.40.50.2300">
    <property type="match status" value="1"/>
</dbReference>
<dbReference type="SMART" id="SM00448">
    <property type="entry name" value="REC"/>
    <property type="match status" value="1"/>
</dbReference>
<organism evidence="8 9">
    <name type="scientific">Campylobacter californiensis</name>
    <dbReference type="NCBI Taxonomy" id="1032243"/>
    <lineage>
        <taxon>Bacteria</taxon>
        <taxon>Pseudomonadati</taxon>
        <taxon>Campylobacterota</taxon>
        <taxon>Epsilonproteobacteria</taxon>
        <taxon>Campylobacterales</taxon>
        <taxon>Campylobacteraceae</taxon>
        <taxon>Campylobacter</taxon>
    </lineage>
</organism>
<dbReference type="PROSITE" id="PS50110">
    <property type="entry name" value="RESPONSE_REGULATORY"/>
    <property type="match status" value="1"/>
</dbReference>
<dbReference type="PANTHER" id="PTHR43547:SF2">
    <property type="entry name" value="HYBRID SIGNAL TRANSDUCTION HISTIDINE KINASE C"/>
    <property type="match status" value="1"/>
</dbReference>
<reference evidence="7 10" key="2">
    <citation type="submission" date="2020-10" db="EMBL/GenBank/DDBJ databases">
        <title>Campylobacter californiensis sp. nov. isolated from cattle and feral swine in California.</title>
        <authorList>
            <person name="Miller W.G."/>
        </authorList>
    </citation>
    <scope>NUCLEOTIDE SEQUENCE [LARGE SCALE GENOMIC DNA]</scope>
    <source>
        <strain evidence="7 10">RM12919</strain>
    </source>
</reference>
<dbReference type="Proteomes" id="UP000650616">
    <property type="component" value="Unassembled WGS sequence"/>
</dbReference>
<protein>
    <submittedName>
        <fullName evidence="8">Response regulator transcription factor</fullName>
    </submittedName>
</protein>
<evidence type="ECO:0000259" key="6">
    <source>
        <dbReference type="PROSITE" id="PS51755"/>
    </source>
</evidence>
<dbReference type="InterPro" id="IPR001789">
    <property type="entry name" value="Sig_transdc_resp-reg_receiver"/>
</dbReference>
<dbReference type="CDD" id="cd00156">
    <property type="entry name" value="REC"/>
    <property type="match status" value="1"/>
</dbReference>
<dbReference type="InterPro" id="IPR011006">
    <property type="entry name" value="CheY-like_superfamily"/>
</dbReference>
<dbReference type="RefSeq" id="WP_170016337.1">
    <property type="nucleotide sequence ID" value="NZ_CP012545.1"/>
</dbReference>
<keyword evidence="1 3" id="KW-0597">Phosphoprotein</keyword>
<comment type="caution">
    <text evidence="8">The sequence shown here is derived from an EMBL/GenBank/DDBJ whole genome shotgun (WGS) entry which is preliminary data.</text>
</comment>
<gene>
    <name evidence="7" type="ORF">CCAL12919_06430</name>
    <name evidence="8" type="ORF">CCAL9337_05575</name>
</gene>
<feature type="domain" description="Response regulatory" evidence="5">
    <location>
        <begin position="13"/>
        <end position="127"/>
    </location>
</feature>
<dbReference type="EMBL" id="LIWG01000006">
    <property type="protein sequence ID" value="MBE3608196.1"/>
    <property type="molecule type" value="Genomic_DNA"/>
</dbReference>
<dbReference type="GO" id="GO:0006355">
    <property type="term" value="P:regulation of DNA-templated transcription"/>
    <property type="evidence" value="ECO:0007669"/>
    <property type="project" value="InterPro"/>
</dbReference>
<dbReference type="InterPro" id="IPR001867">
    <property type="entry name" value="OmpR/PhoB-type_DNA-bd"/>
</dbReference>
<dbReference type="Pfam" id="PF00072">
    <property type="entry name" value="Response_reg"/>
    <property type="match status" value="1"/>
</dbReference>
<evidence type="ECO:0000256" key="4">
    <source>
        <dbReference type="PROSITE-ProRule" id="PRU01091"/>
    </source>
</evidence>
<dbReference type="EMBL" id="JADBHS010000011">
    <property type="protein sequence ID" value="MBE2986760.1"/>
    <property type="molecule type" value="Genomic_DNA"/>
</dbReference>
<feature type="domain" description="OmpR/PhoB-type" evidence="6">
    <location>
        <begin position="132"/>
        <end position="227"/>
    </location>
</feature>
<dbReference type="PANTHER" id="PTHR43547">
    <property type="entry name" value="TWO-COMPONENT HISTIDINE KINASE"/>
    <property type="match status" value="1"/>
</dbReference>
<accession>A0AAW3ZVX5</accession>
<feature type="DNA-binding region" description="OmpR/PhoB-type" evidence="4">
    <location>
        <begin position="132"/>
        <end position="227"/>
    </location>
</feature>
<evidence type="ECO:0000256" key="1">
    <source>
        <dbReference type="ARBA" id="ARBA00022553"/>
    </source>
</evidence>
<sequence>MKEEILDSLSKISILIVEDDNVALTLLKSALKPYCMSVYTANDGYEGLESFNKNNPDVILTDIHMPMMNGFEMMNEILKTKPHQKFIIFTSYDTDNNLLKSVKAGAALFLKKPIDIEILRSMLMSLSVKSQDKLIKLSHDISINLEREKIYKGGNEVYLTFLQNKLFWLLAYNLNSLVTYDKITEYVYEDENVSKSAIQNIVLRIKKELGIKIKNLSELGYMMTSQR</sequence>
<dbReference type="AlphaFoldDB" id="A0AAW3ZVX5"/>
<evidence type="ECO:0000313" key="9">
    <source>
        <dbReference type="Proteomes" id="UP000650616"/>
    </source>
</evidence>
<proteinExistence type="predicted"/>
<evidence type="ECO:0000313" key="7">
    <source>
        <dbReference type="EMBL" id="MBE2986760.1"/>
    </source>
</evidence>
<evidence type="ECO:0000259" key="5">
    <source>
        <dbReference type="PROSITE" id="PS50110"/>
    </source>
</evidence>
<dbReference type="PROSITE" id="PS51755">
    <property type="entry name" value="OMPR_PHOB"/>
    <property type="match status" value="1"/>
</dbReference>
<dbReference type="Gene3D" id="1.10.10.10">
    <property type="entry name" value="Winged helix-like DNA-binding domain superfamily/Winged helix DNA-binding domain"/>
    <property type="match status" value="1"/>
</dbReference>
<feature type="modified residue" description="4-aspartylphosphate" evidence="3">
    <location>
        <position position="62"/>
    </location>
</feature>
<keyword evidence="9" id="KW-1185">Reference proteome</keyword>
<name>A0AAW3ZVX5_9BACT</name>
<dbReference type="SUPFAM" id="SSF52172">
    <property type="entry name" value="CheY-like"/>
    <property type="match status" value="1"/>
</dbReference>
<evidence type="ECO:0000313" key="8">
    <source>
        <dbReference type="EMBL" id="MBE3608196.1"/>
    </source>
</evidence>
<dbReference type="InterPro" id="IPR036388">
    <property type="entry name" value="WH-like_DNA-bd_sf"/>
</dbReference>
<reference evidence="8 9" key="1">
    <citation type="submission" date="2015-08" db="EMBL/GenBank/DDBJ databases">
        <title>Comparative genomics of the Campylobacter concisus group.</title>
        <authorList>
            <person name="Yee E."/>
            <person name="Chapman M.H."/>
            <person name="Huynh S."/>
            <person name="Bono J.L."/>
            <person name="On S.L."/>
            <person name="St Leger J."/>
            <person name="Foster G."/>
            <person name="Parker C.T."/>
            <person name="Miller W.G."/>
        </authorList>
    </citation>
    <scope>NUCLEOTIDE SEQUENCE [LARGE SCALE GENOMIC DNA]</scope>
    <source>
        <strain evidence="8 9">RM9337</strain>
    </source>
</reference>
<evidence type="ECO:0000313" key="10">
    <source>
        <dbReference type="Proteomes" id="UP001318760"/>
    </source>
</evidence>